<dbReference type="Pfam" id="PF04290">
    <property type="entry name" value="DctQ"/>
    <property type="match status" value="1"/>
</dbReference>
<evidence type="ECO:0000256" key="6">
    <source>
        <dbReference type="ARBA" id="ARBA00022989"/>
    </source>
</evidence>
<organism evidence="11 12">
    <name type="scientific">Bosea lupini</name>
    <dbReference type="NCBI Taxonomy" id="1036779"/>
    <lineage>
        <taxon>Bacteria</taxon>
        <taxon>Pseudomonadati</taxon>
        <taxon>Pseudomonadota</taxon>
        <taxon>Alphaproteobacteria</taxon>
        <taxon>Hyphomicrobiales</taxon>
        <taxon>Boseaceae</taxon>
        <taxon>Bosea</taxon>
    </lineage>
</organism>
<sequence>MTGLTLIRRLDDWSSRVEDAALVVLHASIATLVCAAVVFRYVLSDPLTWSEELILLLFAWMVFLGIASAFHARTHIIIDVIVMFAPRWLARAFGLLAFLATAAVLGTLTLFSWRYLQRELPNLTPMLGISAGWMIAPLFVGSALSLLHLLRNLLDEGPAGALWSDITTRE</sequence>
<comment type="subcellular location">
    <subcellularLocation>
        <location evidence="1 9">Cell inner membrane</location>
        <topology evidence="1 9">Multi-pass membrane protein</topology>
    </subcellularLocation>
</comment>
<dbReference type="InterPro" id="IPR055348">
    <property type="entry name" value="DctQ"/>
</dbReference>
<evidence type="ECO:0000256" key="7">
    <source>
        <dbReference type="ARBA" id="ARBA00023136"/>
    </source>
</evidence>
<evidence type="ECO:0000256" key="4">
    <source>
        <dbReference type="ARBA" id="ARBA00022519"/>
    </source>
</evidence>
<reference evidence="12" key="1">
    <citation type="submission" date="2016-10" db="EMBL/GenBank/DDBJ databases">
        <authorList>
            <person name="Varghese N."/>
            <person name="Submissions S."/>
        </authorList>
    </citation>
    <scope>NUCLEOTIDE SEQUENCE [LARGE SCALE GENOMIC DNA]</scope>
    <source>
        <strain evidence="12">LMG 26383,CCUG 61248,R- 45681</strain>
    </source>
</reference>
<evidence type="ECO:0000256" key="2">
    <source>
        <dbReference type="ARBA" id="ARBA00022448"/>
    </source>
</evidence>
<feature type="transmembrane region" description="Helical" evidence="9">
    <location>
        <begin position="53"/>
        <end position="72"/>
    </location>
</feature>
<dbReference type="Proteomes" id="UP000199664">
    <property type="component" value="Unassembled WGS sequence"/>
</dbReference>
<keyword evidence="3" id="KW-1003">Cell membrane</keyword>
<dbReference type="STRING" id="1036779.SAMN04515666_103432"/>
<gene>
    <name evidence="11" type="ORF">SAMN04515666_103432</name>
</gene>
<evidence type="ECO:0000256" key="5">
    <source>
        <dbReference type="ARBA" id="ARBA00022692"/>
    </source>
</evidence>
<dbReference type="PANTHER" id="PTHR35011">
    <property type="entry name" value="2,3-DIKETO-L-GULONATE TRAP TRANSPORTER SMALL PERMEASE PROTEIN YIAM"/>
    <property type="match status" value="1"/>
</dbReference>
<keyword evidence="4 9" id="KW-0997">Cell inner membrane</keyword>
<dbReference type="GO" id="GO:0022857">
    <property type="term" value="F:transmembrane transporter activity"/>
    <property type="evidence" value="ECO:0007669"/>
    <property type="project" value="UniProtKB-UniRule"/>
</dbReference>
<evidence type="ECO:0000256" key="1">
    <source>
        <dbReference type="ARBA" id="ARBA00004429"/>
    </source>
</evidence>
<dbReference type="GO" id="GO:0015740">
    <property type="term" value="P:C4-dicarboxylate transport"/>
    <property type="evidence" value="ECO:0007669"/>
    <property type="project" value="TreeGrafter"/>
</dbReference>
<feature type="transmembrane region" description="Helical" evidence="9">
    <location>
        <begin position="127"/>
        <end position="150"/>
    </location>
</feature>
<keyword evidence="2 9" id="KW-0813">Transport</keyword>
<comment type="function">
    <text evidence="9">Part of the tripartite ATP-independent periplasmic (TRAP) transport system.</text>
</comment>
<evidence type="ECO:0000256" key="3">
    <source>
        <dbReference type="ARBA" id="ARBA00022475"/>
    </source>
</evidence>
<keyword evidence="7 9" id="KW-0472">Membrane</keyword>
<dbReference type="AlphaFoldDB" id="A0A1H7PBR2"/>
<comment type="similarity">
    <text evidence="8 9">Belongs to the TRAP transporter small permease family.</text>
</comment>
<protein>
    <recommendedName>
        <fullName evidence="9">TRAP transporter small permease protein</fullName>
    </recommendedName>
</protein>
<evidence type="ECO:0000256" key="8">
    <source>
        <dbReference type="ARBA" id="ARBA00038436"/>
    </source>
</evidence>
<name>A0A1H7PBR2_9HYPH</name>
<dbReference type="RefSeq" id="WP_091833701.1">
    <property type="nucleotide sequence ID" value="NZ_FOAN01000003.1"/>
</dbReference>
<evidence type="ECO:0000259" key="10">
    <source>
        <dbReference type="Pfam" id="PF04290"/>
    </source>
</evidence>
<feature type="transmembrane region" description="Helical" evidence="9">
    <location>
        <begin position="20"/>
        <end position="41"/>
    </location>
</feature>
<dbReference type="OrthoDB" id="4964541at2"/>
<dbReference type="PANTHER" id="PTHR35011:SF2">
    <property type="entry name" value="2,3-DIKETO-L-GULONATE TRAP TRANSPORTER SMALL PERMEASE PROTEIN YIAM"/>
    <property type="match status" value="1"/>
</dbReference>
<feature type="domain" description="Tripartite ATP-independent periplasmic transporters DctQ component" evidence="10">
    <location>
        <begin position="30"/>
        <end position="154"/>
    </location>
</feature>
<dbReference type="EMBL" id="FOAN01000003">
    <property type="protein sequence ID" value="SEL33066.1"/>
    <property type="molecule type" value="Genomic_DNA"/>
</dbReference>
<evidence type="ECO:0000313" key="12">
    <source>
        <dbReference type="Proteomes" id="UP000199664"/>
    </source>
</evidence>
<keyword evidence="12" id="KW-1185">Reference proteome</keyword>
<comment type="subunit">
    <text evidence="9">The complex comprises the extracytoplasmic solute receptor protein and the two transmembrane proteins.</text>
</comment>
<accession>A0A1H7PBR2</accession>
<keyword evidence="5 9" id="KW-0812">Transmembrane</keyword>
<feature type="transmembrane region" description="Helical" evidence="9">
    <location>
        <begin position="93"/>
        <end position="115"/>
    </location>
</feature>
<dbReference type="GO" id="GO:0005886">
    <property type="term" value="C:plasma membrane"/>
    <property type="evidence" value="ECO:0007669"/>
    <property type="project" value="UniProtKB-SubCell"/>
</dbReference>
<evidence type="ECO:0000313" key="11">
    <source>
        <dbReference type="EMBL" id="SEL33066.1"/>
    </source>
</evidence>
<dbReference type="InterPro" id="IPR007387">
    <property type="entry name" value="TRAP_DctQ"/>
</dbReference>
<evidence type="ECO:0000256" key="9">
    <source>
        <dbReference type="RuleBase" id="RU369079"/>
    </source>
</evidence>
<proteinExistence type="inferred from homology"/>
<keyword evidence="6 9" id="KW-1133">Transmembrane helix</keyword>